<gene>
    <name evidence="6" type="ORF">GFB49_09155</name>
</gene>
<keyword evidence="4" id="KW-0456">Lyase</keyword>
<organism evidence="6 7">
    <name type="scientific">Tritonibacter litoralis</name>
    <dbReference type="NCBI Taxonomy" id="2662264"/>
    <lineage>
        <taxon>Bacteria</taxon>
        <taxon>Pseudomonadati</taxon>
        <taxon>Pseudomonadota</taxon>
        <taxon>Alphaproteobacteria</taxon>
        <taxon>Rhodobacterales</taxon>
        <taxon>Paracoccaceae</taxon>
        <taxon>Tritonibacter</taxon>
    </lineage>
</organism>
<evidence type="ECO:0000256" key="2">
    <source>
        <dbReference type="ARBA" id="ARBA00022723"/>
    </source>
</evidence>
<dbReference type="SUPFAM" id="SSF51316">
    <property type="entry name" value="Mss4-like"/>
    <property type="match status" value="1"/>
</dbReference>
<dbReference type="InterPro" id="IPR011057">
    <property type="entry name" value="Mss4-like_sf"/>
</dbReference>
<dbReference type="PANTHER" id="PTHR33337:SF40">
    <property type="entry name" value="CENP-V_GFA DOMAIN-CONTAINING PROTEIN-RELATED"/>
    <property type="match status" value="1"/>
</dbReference>
<evidence type="ECO:0000313" key="7">
    <source>
        <dbReference type="Proteomes" id="UP000444174"/>
    </source>
</evidence>
<sequence length="155" mass="16961">MGMPYSLPLIGSCMCGAVQIDVTAPPLLTLACHCRDCQKLTASAFSMTTMFPRAAFSCSGELIIGALGTPGRRHYFCKSCLNFIYSDIGEDNPRINLRTSLLDQAAAFAPYVELMTDQKLPWATTTALRSFSGFPQTADELQDLLDGYAEWITTQ</sequence>
<evidence type="ECO:0000313" key="6">
    <source>
        <dbReference type="EMBL" id="MQQ08617.1"/>
    </source>
</evidence>
<accession>A0A843YIQ5</accession>
<feature type="domain" description="CENP-V/GFA" evidence="5">
    <location>
        <begin position="9"/>
        <end position="123"/>
    </location>
</feature>
<dbReference type="AlphaFoldDB" id="A0A843YIQ5"/>
<evidence type="ECO:0000256" key="1">
    <source>
        <dbReference type="ARBA" id="ARBA00005495"/>
    </source>
</evidence>
<dbReference type="InterPro" id="IPR006913">
    <property type="entry name" value="CENP-V/GFA"/>
</dbReference>
<keyword evidence="3" id="KW-0862">Zinc</keyword>
<keyword evidence="7" id="KW-1185">Reference proteome</keyword>
<reference evidence="6 7" key="1">
    <citation type="submission" date="2019-10" db="EMBL/GenBank/DDBJ databases">
        <title>Epibacterium sp. nov., isolated from seawater.</title>
        <authorList>
            <person name="Zhang X."/>
            <person name="Li N."/>
        </authorList>
    </citation>
    <scope>NUCLEOTIDE SEQUENCE [LARGE SCALE GENOMIC DNA]</scope>
    <source>
        <strain evidence="6 7">SM1979</strain>
    </source>
</reference>
<dbReference type="Gene3D" id="3.90.1590.10">
    <property type="entry name" value="glutathione-dependent formaldehyde- activating enzyme (gfa)"/>
    <property type="match status" value="1"/>
</dbReference>
<name>A0A843YIQ5_9RHOB</name>
<evidence type="ECO:0000256" key="3">
    <source>
        <dbReference type="ARBA" id="ARBA00022833"/>
    </source>
</evidence>
<dbReference type="Proteomes" id="UP000444174">
    <property type="component" value="Unassembled WGS sequence"/>
</dbReference>
<dbReference type="PANTHER" id="PTHR33337">
    <property type="entry name" value="GFA DOMAIN-CONTAINING PROTEIN"/>
    <property type="match status" value="1"/>
</dbReference>
<keyword evidence="2" id="KW-0479">Metal-binding</keyword>
<dbReference type="GO" id="GO:0046872">
    <property type="term" value="F:metal ion binding"/>
    <property type="evidence" value="ECO:0007669"/>
    <property type="project" value="UniProtKB-KW"/>
</dbReference>
<dbReference type="EMBL" id="WIBF01000004">
    <property type="protein sequence ID" value="MQQ08617.1"/>
    <property type="molecule type" value="Genomic_DNA"/>
</dbReference>
<evidence type="ECO:0000259" key="5">
    <source>
        <dbReference type="PROSITE" id="PS51891"/>
    </source>
</evidence>
<comment type="similarity">
    <text evidence="1">Belongs to the Gfa family.</text>
</comment>
<protein>
    <submittedName>
        <fullName evidence="6">Aldehyde-activating protein</fullName>
    </submittedName>
</protein>
<evidence type="ECO:0000256" key="4">
    <source>
        <dbReference type="ARBA" id="ARBA00023239"/>
    </source>
</evidence>
<proteinExistence type="inferred from homology"/>
<dbReference type="Pfam" id="PF04828">
    <property type="entry name" value="GFA"/>
    <property type="match status" value="1"/>
</dbReference>
<dbReference type="PROSITE" id="PS51891">
    <property type="entry name" value="CENP_V_GFA"/>
    <property type="match status" value="1"/>
</dbReference>
<comment type="caution">
    <text evidence="6">The sequence shown here is derived from an EMBL/GenBank/DDBJ whole genome shotgun (WGS) entry which is preliminary data.</text>
</comment>
<dbReference type="GO" id="GO:0016846">
    <property type="term" value="F:carbon-sulfur lyase activity"/>
    <property type="evidence" value="ECO:0007669"/>
    <property type="project" value="InterPro"/>
</dbReference>